<protein>
    <submittedName>
        <fullName evidence="7">Kinase regulator Ste50-like protein</fullName>
    </submittedName>
</protein>
<dbReference type="Pfam" id="PF07647">
    <property type="entry name" value="SAM_2"/>
    <property type="match status" value="1"/>
</dbReference>
<dbReference type="PROSITE" id="PS50002">
    <property type="entry name" value="SH3"/>
    <property type="match status" value="2"/>
</dbReference>
<feature type="region of interest" description="Disordered" evidence="3">
    <location>
        <begin position="400"/>
        <end position="419"/>
    </location>
</feature>
<dbReference type="Gene3D" id="2.30.30.40">
    <property type="entry name" value="SH3 Domains"/>
    <property type="match status" value="2"/>
</dbReference>
<dbReference type="PROSITE" id="PS50200">
    <property type="entry name" value="RA"/>
    <property type="match status" value="1"/>
</dbReference>
<dbReference type="KEGG" id="hir:HETIRDRAFT_441190"/>
<dbReference type="InParanoid" id="W4JZU9"/>
<dbReference type="InterPro" id="IPR001452">
    <property type="entry name" value="SH3_domain"/>
</dbReference>
<keyword evidence="7" id="KW-0418">Kinase</keyword>
<dbReference type="SUPFAM" id="SSF47769">
    <property type="entry name" value="SAM/Pointed domain"/>
    <property type="match status" value="1"/>
</dbReference>
<dbReference type="GeneID" id="20675338"/>
<evidence type="ECO:0000256" key="2">
    <source>
        <dbReference type="PROSITE-ProRule" id="PRU00192"/>
    </source>
</evidence>
<feature type="region of interest" description="Disordered" evidence="3">
    <location>
        <begin position="428"/>
        <end position="456"/>
    </location>
</feature>
<reference evidence="7 8" key="1">
    <citation type="journal article" date="2012" name="New Phytol.">
        <title>Insight into trade-off between wood decay and parasitism from the genome of a fungal forest pathogen.</title>
        <authorList>
            <person name="Olson A."/>
            <person name="Aerts A."/>
            <person name="Asiegbu F."/>
            <person name="Belbahri L."/>
            <person name="Bouzid O."/>
            <person name="Broberg A."/>
            <person name="Canback B."/>
            <person name="Coutinho P.M."/>
            <person name="Cullen D."/>
            <person name="Dalman K."/>
            <person name="Deflorio G."/>
            <person name="van Diepen L.T."/>
            <person name="Dunand C."/>
            <person name="Duplessis S."/>
            <person name="Durling M."/>
            <person name="Gonthier P."/>
            <person name="Grimwood J."/>
            <person name="Fossdal C.G."/>
            <person name="Hansson D."/>
            <person name="Henrissat B."/>
            <person name="Hietala A."/>
            <person name="Himmelstrand K."/>
            <person name="Hoffmeister D."/>
            <person name="Hogberg N."/>
            <person name="James T.Y."/>
            <person name="Karlsson M."/>
            <person name="Kohler A."/>
            <person name="Kues U."/>
            <person name="Lee Y.H."/>
            <person name="Lin Y.C."/>
            <person name="Lind M."/>
            <person name="Lindquist E."/>
            <person name="Lombard V."/>
            <person name="Lucas S."/>
            <person name="Lunden K."/>
            <person name="Morin E."/>
            <person name="Murat C."/>
            <person name="Park J."/>
            <person name="Raffaello T."/>
            <person name="Rouze P."/>
            <person name="Salamov A."/>
            <person name="Schmutz J."/>
            <person name="Solheim H."/>
            <person name="Stahlberg J."/>
            <person name="Velez H."/>
            <person name="de Vries R.P."/>
            <person name="Wiebenga A."/>
            <person name="Woodward S."/>
            <person name="Yakovlev I."/>
            <person name="Garbelotto M."/>
            <person name="Martin F."/>
            <person name="Grigoriev I.V."/>
            <person name="Stenlid J."/>
        </authorList>
    </citation>
    <scope>NUCLEOTIDE SEQUENCE [LARGE SCALE GENOMIC DNA]</scope>
    <source>
        <strain evidence="7 8">TC 32-1</strain>
    </source>
</reference>
<dbReference type="InterPro" id="IPR013761">
    <property type="entry name" value="SAM/pointed_sf"/>
</dbReference>
<keyword evidence="7" id="KW-0808">Transferase</keyword>
<name>W4JZU9_HETIT</name>
<evidence type="ECO:0000256" key="1">
    <source>
        <dbReference type="ARBA" id="ARBA00022443"/>
    </source>
</evidence>
<feature type="domain" description="Ras-associating" evidence="6">
    <location>
        <begin position="234"/>
        <end position="348"/>
    </location>
</feature>
<proteinExistence type="predicted"/>
<evidence type="ECO:0000256" key="3">
    <source>
        <dbReference type="SAM" id="MobiDB-lite"/>
    </source>
</evidence>
<dbReference type="CDD" id="cd00174">
    <property type="entry name" value="SH3"/>
    <property type="match status" value="2"/>
</dbReference>
<evidence type="ECO:0000313" key="8">
    <source>
        <dbReference type="Proteomes" id="UP000030671"/>
    </source>
</evidence>
<feature type="domain" description="SH3" evidence="4">
    <location>
        <begin position="589"/>
        <end position="649"/>
    </location>
</feature>
<evidence type="ECO:0000259" key="5">
    <source>
        <dbReference type="PROSITE" id="PS50105"/>
    </source>
</evidence>
<feature type="domain" description="SH3" evidence="4">
    <location>
        <begin position="484"/>
        <end position="553"/>
    </location>
</feature>
<dbReference type="Gene3D" id="3.10.20.90">
    <property type="entry name" value="Phosphatidylinositol 3-kinase Catalytic Subunit, Chain A, domain 1"/>
    <property type="match status" value="1"/>
</dbReference>
<dbReference type="PROSITE" id="PS50105">
    <property type="entry name" value="SAM_DOMAIN"/>
    <property type="match status" value="1"/>
</dbReference>
<feature type="compositionally biased region" description="Low complexity" evidence="3">
    <location>
        <begin position="361"/>
        <end position="378"/>
    </location>
</feature>
<keyword evidence="1 2" id="KW-0728">SH3 domain</keyword>
<feature type="compositionally biased region" description="Polar residues" evidence="3">
    <location>
        <begin position="686"/>
        <end position="696"/>
    </location>
</feature>
<dbReference type="SMART" id="SM00326">
    <property type="entry name" value="SH3"/>
    <property type="match status" value="2"/>
</dbReference>
<dbReference type="Pfam" id="PF00018">
    <property type="entry name" value="SH3_1"/>
    <property type="match status" value="2"/>
</dbReference>
<dbReference type="Gene3D" id="1.10.150.50">
    <property type="entry name" value="Transcription Factor, Ets-1"/>
    <property type="match status" value="1"/>
</dbReference>
<gene>
    <name evidence="7" type="ORF">HETIRDRAFT_441190</name>
</gene>
<feature type="compositionally biased region" description="Polar residues" evidence="3">
    <location>
        <begin position="196"/>
        <end position="218"/>
    </location>
</feature>
<dbReference type="InterPro" id="IPR000159">
    <property type="entry name" value="RA_dom"/>
</dbReference>
<dbReference type="InterPro" id="IPR001660">
    <property type="entry name" value="SAM"/>
</dbReference>
<accession>W4JZU9</accession>
<dbReference type="OrthoDB" id="8883818at2759"/>
<dbReference type="eggNOG" id="ENOG502QYQY">
    <property type="taxonomic scope" value="Eukaryota"/>
</dbReference>
<evidence type="ECO:0000313" key="7">
    <source>
        <dbReference type="EMBL" id="ETW79098.1"/>
    </source>
</evidence>
<organism evidence="7 8">
    <name type="scientific">Heterobasidion irregulare (strain TC 32-1)</name>
    <dbReference type="NCBI Taxonomy" id="747525"/>
    <lineage>
        <taxon>Eukaryota</taxon>
        <taxon>Fungi</taxon>
        <taxon>Dikarya</taxon>
        <taxon>Basidiomycota</taxon>
        <taxon>Agaricomycotina</taxon>
        <taxon>Agaricomycetes</taxon>
        <taxon>Russulales</taxon>
        <taxon>Bondarzewiaceae</taxon>
        <taxon>Heterobasidion</taxon>
        <taxon>Heterobasidion annosum species complex</taxon>
    </lineage>
</organism>
<feature type="region of interest" description="Disordered" evidence="3">
    <location>
        <begin position="361"/>
        <end position="392"/>
    </location>
</feature>
<dbReference type="SMART" id="SM00454">
    <property type="entry name" value="SAM"/>
    <property type="match status" value="1"/>
</dbReference>
<keyword evidence="8" id="KW-1185">Reference proteome</keyword>
<dbReference type="Proteomes" id="UP000030671">
    <property type="component" value="Unassembled WGS sequence"/>
</dbReference>
<dbReference type="STRING" id="747525.W4JZU9"/>
<sequence length="709" mass="77652">MDSRSSITDWNEDDVQLFLSGLGYSQYESQIREHNISGDVLCIVDAESLKEIGIATVGQRLAILKAIYLAKLAHNVPIEPGQYVPPSEAEERAESLSVDRLYDLIREQDERLRLLEVDNQRLFQTVHSTLEDLNSLRSSQSSRAEESPVARQSSFKWAQYVKSTGSPTKPEIVESPHASPHRLEHDTSYNRLLNPPMQSTSQLKPNGIHSSPNPNGNSVAPPKPIRQESSDNLKSFKVSLEDPAWKVLPAALRKYKINNDDWQNYAMFICYGPPNTRPACVFFHFSCPCHHLHSTYMFCRTRMHADPSVYLGSRIERCLSYDEKPLLLFQKLKDAQKNPVFMLKHIKDIRSPIAVAQQKQAARKASSSDPAAAAAAKKLGPGHARTLSRPPRLHVQSETALGNSTGAGGHPGSPEVMSPAIDNREREDLSVDRLGLTPERKVVPGDRAGEAPKSAVPLTAVTAASTPEESSAGGTPAREVPVTSDISYAVAIYPYMAEQEDEFDVVVGDTFVIISRARGWWVVQRDPTGSGIVDSDTSKQGWVPAGCLLETKIPVAVAIAEAHAISPGSRPPTPDSNHKTPILPLNIVSTSFPGYALMDYKKKGEEELDLLKDDSLRVFKRYNHWSYAVKEDGGDRGWVPSWYIGKVSSSGATPATPGVTAVPNLNSSVTLDANDTRLYSGDPSISGPQPQVSPMSSAFPPQARATTVI</sequence>
<feature type="region of interest" description="Disordered" evidence="3">
    <location>
        <begin position="676"/>
        <end position="709"/>
    </location>
</feature>
<dbReference type="RefSeq" id="XP_009549365.1">
    <property type="nucleotide sequence ID" value="XM_009551070.1"/>
</dbReference>
<dbReference type="GO" id="GO:0016301">
    <property type="term" value="F:kinase activity"/>
    <property type="evidence" value="ECO:0007669"/>
    <property type="project" value="UniProtKB-KW"/>
</dbReference>
<dbReference type="CDD" id="cd01786">
    <property type="entry name" value="RA_STE50"/>
    <property type="match status" value="1"/>
</dbReference>
<evidence type="ECO:0000259" key="6">
    <source>
        <dbReference type="PROSITE" id="PS50200"/>
    </source>
</evidence>
<dbReference type="EMBL" id="KI925461">
    <property type="protein sequence ID" value="ETW79098.1"/>
    <property type="molecule type" value="Genomic_DNA"/>
</dbReference>
<feature type="domain" description="SAM" evidence="5">
    <location>
        <begin position="10"/>
        <end position="73"/>
    </location>
</feature>
<dbReference type="SUPFAM" id="SSF50044">
    <property type="entry name" value="SH3-domain"/>
    <property type="match status" value="2"/>
</dbReference>
<dbReference type="HOGENOM" id="CLU_016105_0_0_1"/>
<evidence type="ECO:0000259" key="4">
    <source>
        <dbReference type="PROSITE" id="PS50002"/>
    </source>
</evidence>
<dbReference type="GO" id="GO:0007165">
    <property type="term" value="P:signal transduction"/>
    <property type="evidence" value="ECO:0007669"/>
    <property type="project" value="InterPro"/>
</dbReference>
<dbReference type="InterPro" id="IPR036028">
    <property type="entry name" value="SH3-like_dom_sf"/>
</dbReference>
<feature type="region of interest" description="Disordered" evidence="3">
    <location>
        <begin position="188"/>
        <end position="228"/>
    </location>
</feature>
<feature type="compositionally biased region" description="Basic and acidic residues" evidence="3">
    <location>
        <begin position="438"/>
        <end position="450"/>
    </location>
</feature>
<dbReference type="AlphaFoldDB" id="W4JZU9"/>